<dbReference type="Pfam" id="PF07501">
    <property type="entry name" value="G5"/>
    <property type="match status" value="1"/>
</dbReference>
<keyword evidence="2" id="KW-0732">Signal</keyword>
<feature type="compositionally biased region" description="Basic and acidic residues" evidence="4">
    <location>
        <begin position="113"/>
        <end position="123"/>
    </location>
</feature>
<evidence type="ECO:0000256" key="4">
    <source>
        <dbReference type="SAM" id="MobiDB-lite"/>
    </source>
</evidence>
<feature type="domain" description="G5" evidence="5">
    <location>
        <begin position="342"/>
        <end position="423"/>
    </location>
</feature>
<reference evidence="7" key="1">
    <citation type="journal article" date="2019" name="Int. J. Syst. Evol. Microbiol.">
        <title>The Global Catalogue of Microorganisms (GCM) 10K type strain sequencing project: providing services to taxonomists for standard genome sequencing and annotation.</title>
        <authorList>
            <consortium name="The Broad Institute Genomics Platform"/>
            <consortium name="The Broad Institute Genome Sequencing Center for Infectious Disease"/>
            <person name="Wu L."/>
            <person name="Ma J."/>
        </authorList>
    </citation>
    <scope>NUCLEOTIDE SEQUENCE [LARGE SCALE GENOMIC DNA]</scope>
    <source>
        <strain evidence="7">XZYJ18</strain>
    </source>
</reference>
<dbReference type="Pfam" id="PF06737">
    <property type="entry name" value="Transglycosylas"/>
    <property type="match status" value="1"/>
</dbReference>
<name>A0ABV9ZHZ8_9PSEU</name>
<dbReference type="InterPro" id="IPR011098">
    <property type="entry name" value="G5_dom"/>
</dbReference>
<dbReference type="SUPFAM" id="SSF53955">
    <property type="entry name" value="Lysozyme-like"/>
    <property type="match status" value="1"/>
</dbReference>
<keyword evidence="7" id="KW-1185">Reference proteome</keyword>
<accession>A0ABV9ZHZ8</accession>
<evidence type="ECO:0000313" key="7">
    <source>
        <dbReference type="Proteomes" id="UP001596175"/>
    </source>
</evidence>
<dbReference type="RefSeq" id="WP_378023298.1">
    <property type="nucleotide sequence ID" value="NZ_JBHSKG010000014.1"/>
</dbReference>
<proteinExistence type="inferred from homology"/>
<keyword evidence="3" id="KW-0378">Hydrolase</keyword>
<dbReference type="Proteomes" id="UP001596175">
    <property type="component" value="Unassembled WGS sequence"/>
</dbReference>
<protein>
    <submittedName>
        <fullName evidence="6">Transglycosylase family protein</fullName>
    </submittedName>
</protein>
<dbReference type="SMART" id="SM01208">
    <property type="entry name" value="G5"/>
    <property type="match status" value="1"/>
</dbReference>
<comment type="similarity">
    <text evidence="1">Belongs to the transglycosylase family. Rpf subfamily.</text>
</comment>
<comment type="caution">
    <text evidence="6">The sequence shown here is derived from an EMBL/GenBank/DDBJ whole genome shotgun (WGS) entry which is preliminary data.</text>
</comment>
<evidence type="ECO:0000256" key="1">
    <source>
        <dbReference type="ARBA" id="ARBA00010830"/>
    </source>
</evidence>
<evidence type="ECO:0000256" key="2">
    <source>
        <dbReference type="ARBA" id="ARBA00022729"/>
    </source>
</evidence>
<evidence type="ECO:0000259" key="5">
    <source>
        <dbReference type="PROSITE" id="PS51109"/>
    </source>
</evidence>
<organism evidence="6 7">
    <name type="scientific">Actinomycetospora rhizophila</name>
    <dbReference type="NCBI Taxonomy" id="1416876"/>
    <lineage>
        <taxon>Bacteria</taxon>
        <taxon>Bacillati</taxon>
        <taxon>Actinomycetota</taxon>
        <taxon>Actinomycetes</taxon>
        <taxon>Pseudonocardiales</taxon>
        <taxon>Pseudonocardiaceae</taxon>
        <taxon>Actinomycetospora</taxon>
    </lineage>
</organism>
<dbReference type="InterPro" id="IPR007137">
    <property type="entry name" value="DUF348"/>
</dbReference>
<dbReference type="Gene3D" id="2.20.230.10">
    <property type="entry name" value="Resuscitation-promoting factor rpfb"/>
    <property type="match status" value="1"/>
</dbReference>
<feature type="region of interest" description="Disordered" evidence="4">
    <location>
        <begin position="1"/>
        <end position="27"/>
    </location>
</feature>
<feature type="region of interest" description="Disordered" evidence="4">
    <location>
        <begin position="106"/>
        <end position="140"/>
    </location>
</feature>
<evidence type="ECO:0000313" key="6">
    <source>
        <dbReference type="EMBL" id="MFC5141138.1"/>
    </source>
</evidence>
<dbReference type="CDD" id="cd13925">
    <property type="entry name" value="RPF"/>
    <property type="match status" value="1"/>
</dbReference>
<evidence type="ECO:0000256" key="3">
    <source>
        <dbReference type="ARBA" id="ARBA00022801"/>
    </source>
</evidence>
<sequence>MSADTATSRGRAGYAENGETDTAGLPVVGHGYRHDEYASDYGYDAAHEFGYDTGYDTAYGARGFDAQAPAWFDDITGPLPVQDAHGGSGAIALTDLDEWNDLESFTGEQEPAVGDRGREDPHGDLTAAAPAGLTSFDDPDRLAPDTKRRSNAVKGGVAVALLAVAAGGSTAVALDKEVTVTVDGVDQVVHTFSGDVAGALDSGDIEIGPGDQLAPGPNAEVHDGDHLVINRSRDVALMVDGRPQTFQTTARTVSDALAQLGLPTDGLASSAPLNAAIPVNGMNLDVRTPKTVTLVDGGAAPRQVTTTALTGPELLAQNGLALSPTDTLAGGDGLANGSTITVTRNTVNQVTETRPVAPPMRTVDDPDLEQGETRVEEPGQAGEEIVTWTVNATNGAETGRTQVGESQVTRQPVGGVIHRGTKPKSTAPAVSNGGKWDRIARCESTGNWSINSGNGYYGGLQFDRSTWRAYDGDQYAALPHQATREEQIAVAERVRADRGGYGAWPVCGKK</sequence>
<dbReference type="PROSITE" id="PS51109">
    <property type="entry name" value="G5"/>
    <property type="match status" value="1"/>
</dbReference>
<dbReference type="InterPro" id="IPR023346">
    <property type="entry name" value="Lysozyme-like_dom_sf"/>
</dbReference>
<dbReference type="InterPro" id="IPR010618">
    <property type="entry name" value="RPF"/>
</dbReference>
<dbReference type="Gene3D" id="1.10.530.10">
    <property type="match status" value="1"/>
</dbReference>
<gene>
    <name evidence="6" type="ORF">ACFPK1_23080</name>
</gene>
<dbReference type="EMBL" id="JBHSKG010000014">
    <property type="protein sequence ID" value="MFC5141138.1"/>
    <property type="molecule type" value="Genomic_DNA"/>
</dbReference>
<dbReference type="Pfam" id="PF03990">
    <property type="entry name" value="DUF348"/>
    <property type="match status" value="3"/>
</dbReference>